<dbReference type="Pfam" id="PF07228">
    <property type="entry name" value="SpoIIE"/>
    <property type="match status" value="1"/>
</dbReference>
<dbReference type="AlphaFoldDB" id="A0A9D1KSS8"/>
<dbReference type="PANTHER" id="PTHR43156:SF2">
    <property type="entry name" value="STAGE II SPORULATION PROTEIN E"/>
    <property type="match status" value="1"/>
</dbReference>
<organism evidence="3 4">
    <name type="scientific">Candidatus Faecivivens stercoripullorum</name>
    <dbReference type="NCBI Taxonomy" id="2840805"/>
    <lineage>
        <taxon>Bacteria</taxon>
        <taxon>Bacillati</taxon>
        <taxon>Bacillota</taxon>
        <taxon>Clostridia</taxon>
        <taxon>Eubacteriales</taxon>
        <taxon>Oscillospiraceae</taxon>
        <taxon>Oscillospiraceae incertae sedis</taxon>
        <taxon>Candidatus Faecivivens</taxon>
    </lineage>
</organism>
<protein>
    <submittedName>
        <fullName evidence="3">SpoIIE family protein phosphatase</fullName>
    </submittedName>
</protein>
<dbReference type="Gene3D" id="3.60.40.10">
    <property type="entry name" value="PPM-type phosphatase domain"/>
    <property type="match status" value="1"/>
</dbReference>
<reference evidence="3" key="1">
    <citation type="submission" date="2020-10" db="EMBL/GenBank/DDBJ databases">
        <authorList>
            <person name="Gilroy R."/>
        </authorList>
    </citation>
    <scope>NUCLEOTIDE SEQUENCE</scope>
    <source>
        <strain evidence="3">ChiBcec7-5410</strain>
    </source>
</reference>
<feature type="domain" description="PPM-type phosphatase" evidence="2">
    <location>
        <begin position="7"/>
        <end position="218"/>
    </location>
</feature>
<proteinExistence type="predicted"/>
<dbReference type="InterPro" id="IPR036457">
    <property type="entry name" value="PPM-type-like_dom_sf"/>
</dbReference>
<evidence type="ECO:0000313" key="4">
    <source>
        <dbReference type="Proteomes" id="UP000824160"/>
    </source>
</evidence>
<dbReference type="PANTHER" id="PTHR43156">
    <property type="entry name" value="STAGE II SPORULATION PROTEIN E-RELATED"/>
    <property type="match status" value="1"/>
</dbReference>
<name>A0A9D1KSS8_9FIRM</name>
<dbReference type="Proteomes" id="UP000824160">
    <property type="component" value="Unassembled WGS sequence"/>
</dbReference>
<dbReference type="InterPro" id="IPR001932">
    <property type="entry name" value="PPM-type_phosphatase-like_dom"/>
</dbReference>
<evidence type="ECO:0000313" key="3">
    <source>
        <dbReference type="EMBL" id="HIT94871.1"/>
    </source>
</evidence>
<dbReference type="EMBL" id="DVLW01000187">
    <property type="protein sequence ID" value="HIT94871.1"/>
    <property type="molecule type" value="Genomic_DNA"/>
</dbReference>
<dbReference type="SUPFAM" id="SSF81606">
    <property type="entry name" value="PP2C-like"/>
    <property type="match status" value="1"/>
</dbReference>
<sequence length="387" mass="42689">MSYYIDNSYVSLNKHNEELCGDRVETTYYDGTQTLVLADGMGSGVRANILSSLTSKIICTMMSSGMSVEDCVETIAATLPMRKDVMVAYSTFTILQITSEGDAYMVQFDNPLSILLRDGKAVEYPVEVNVIGDKTLYETRMKVELGDTFVMFSDGVSHAGIGISMSFGWQNEHICSFLESKCSVNDSPHTIATKLVEAAKELYLGVMGDDTTVAVMKVRQRSELSIMLGPPANPEDDVRVIEDFLSRPGKKIVSGGTTSKIVSRYLGEKVETCLDYLDPKIPPAGKMKGVDLVTEGVITLGRVMELSEQMIDGTIPVDWKNNKDAATTVTKMMFEDATDINIFVGRAMNPAHQNPQLPINFSIKMKIVEVLSHNLEKCGKRVNVQYF</sequence>
<dbReference type="GO" id="GO:0016791">
    <property type="term" value="F:phosphatase activity"/>
    <property type="evidence" value="ECO:0007669"/>
    <property type="project" value="TreeGrafter"/>
</dbReference>
<accession>A0A9D1KSS8</accession>
<dbReference type="InterPro" id="IPR052016">
    <property type="entry name" value="Bact_Sigma-Reg"/>
</dbReference>
<gene>
    <name evidence="3" type="ORF">IAC43_06765</name>
</gene>
<evidence type="ECO:0000256" key="1">
    <source>
        <dbReference type="ARBA" id="ARBA00022801"/>
    </source>
</evidence>
<dbReference type="SMART" id="SM00331">
    <property type="entry name" value="PP2C_SIG"/>
    <property type="match status" value="1"/>
</dbReference>
<evidence type="ECO:0000259" key="2">
    <source>
        <dbReference type="SMART" id="SM00331"/>
    </source>
</evidence>
<reference evidence="3" key="2">
    <citation type="journal article" date="2021" name="PeerJ">
        <title>Extensive microbial diversity within the chicken gut microbiome revealed by metagenomics and culture.</title>
        <authorList>
            <person name="Gilroy R."/>
            <person name="Ravi A."/>
            <person name="Getino M."/>
            <person name="Pursley I."/>
            <person name="Horton D.L."/>
            <person name="Alikhan N.F."/>
            <person name="Baker D."/>
            <person name="Gharbi K."/>
            <person name="Hall N."/>
            <person name="Watson M."/>
            <person name="Adriaenssens E.M."/>
            <person name="Foster-Nyarko E."/>
            <person name="Jarju S."/>
            <person name="Secka A."/>
            <person name="Antonio M."/>
            <person name="Oren A."/>
            <person name="Chaudhuri R.R."/>
            <person name="La Ragione R."/>
            <person name="Hildebrand F."/>
            <person name="Pallen M.J."/>
        </authorList>
    </citation>
    <scope>NUCLEOTIDE SEQUENCE</scope>
    <source>
        <strain evidence="3">ChiBcec7-5410</strain>
    </source>
</reference>
<comment type="caution">
    <text evidence="3">The sequence shown here is derived from an EMBL/GenBank/DDBJ whole genome shotgun (WGS) entry which is preliminary data.</text>
</comment>
<keyword evidence="1" id="KW-0378">Hydrolase</keyword>